<evidence type="ECO:0000259" key="9">
    <source>
        <dbReference type="SMART" id="SM01275"/>
    </source>
</evidence>
<evidence type="ECO:0000256" key="6">
    <source>
        <dbReference type="ARBA" id="ARBA00023163"/>
    </source>
</evidence>
<dbReference type="AlphaFoldDB" id="A0A5C6PFA0"/>
<dbReference type="Pfam" id="PF09596">
    <property type="entry name" value="MamL-1"/>
    <property type="match status" value="1"/>
</dbReference>
<gene>
    <name evidence="10" type="ORF">D4764_12G0002800</name>
</gene>
<dbReference type="InterPro" id="IPR046369">
    <property type="entry name" value="MAML1-3"/>
</dbReference>
<keyword evidence="5" id="KW-0010">Activator</keyword>
<dbReference type="PANTHER" id="PTHR15692:SF9">
    <property type="entry name" value="MASTERMIND-LIKE PROTEIN 2"/>
    <property type="match status" value="1"/>
</dbReference>
<keyword evidence="4" id="KW-0805">Transcription regulation</keyword>
<accession>A0A5C6PFA0</accession>
<sequence>MGEATPAQSAAGPFVPMLGVGLGTMPGGVGNGPVGASARGSSVPQLHNAIVERLRARIELCRRHHSTCENRYQRGQAETSEREHENTLHLLNIVQQGTGNRKPKGSRGSNQQPPEYRANGMRKCTESDQKNSTRTAEMREWAPLVSLAEFCTECWAKLGVEAHVRSEFRHVYITAQDISQSLAKLQRFPGSKDVEC</sequence>
<comment type="caution">
    <text evidence="10">The sequence shown here is derived from an EMBL/GenBank/DDBJ whole genome shotgun (WGS) entry which is preliminary data.</text>
</comment>
<feature type="compositionally biased region" description="Basic and acidic residues" evidence="8">
    <location>
        <begin position="123"/>
        <end position="136"/>
    </location>
</feature>
<reference evidence="10 11" key="1">
    <citation type="submission" date="2019-04" db="EMBL/GenBank/DDBJ databases">
        <title>Chromosome genome assembly for Takifugu flavidus.</title>
        <authorList>
            <person name="Xiao S."/>
        </authorList>
    </citation>
    <scope>NUCLEOTIDE SEQUENCE [LARGE SCALE GENOMIC DNA]</scope>
    <source>
        <strain evidence="10">HTHZ2018</strain>
        <tissue evidence="10">Muscle</tissue>
    </source>
</reference>
<keyword evidence="11" id="KW-1185">Reference proteome</keyword>
<dbReference type="PANTHER" id="PTHR15692">
    <property type="entry name" value="MASTERMIND-LIKE"/>
    <property type="match status" value="1"/>
</dbReference>
<dbReference type="GO" id="GO:0007221">
    <property type="term" value="P:positive regulation of transcription of Notch receptor target"/>
    <property type="evidence" value="ECO:0007669"/>
    <property type="project" value="InterPro"/>
</dbReference>
<name>A0A5C6PFA0_9TELE</name>
<feature type="region of interest" description="Disordered" evidence="8">
    <location>
        <begin position="97"/>
        <end position="136"/>
    </location>
</feature>
<protein>
    <submittedName>
        <fullName evidence="10">Mastermind-like protein 2</fullName>
    </submittedName>
</protein>
<proteinExistence type="inferred from homology"/>
<evidence type="ECO:0000256" key="8">
    <source>
        <dbReference type="SAM" id="MobiDB-lite"/>
    </source>
</evidence>
<evidence type="ECO:0000256" key="2">
    <source>
        <dbReference type="ARBA" id="ARBA00008081"/>
    </source>
</evidence>
<keyword evidence="6" id="KW-0804">Transcription</keyword>
<dbReference type="EMBL" id="RHFK02000004">
    <property type="protein sequence ID" value="TWW76890.1"/>
    <property type="molecule type" value="Genomic_DNA"/>
</dbReference>
<comment type="subcellular location">
    <subcellularLocation>
        <location evidence="1">Nucleus speckle</location>
    </subcellularLocation>
</comment>
<dbReference type="Proteomes" id="UP000324091">
    <property type="component" value="Chromosome 12"/>
</dbReference>
<keyword evidence="3" id="KW-0914">Notch signaling pathway</keyword>
<dbReference type="InterPro" id="IPR046370">
    <property type="entry name" value="MAML_N_sf"/>
</dbReference>
<dbReference type="Gene3D" id="6.10.250.970">
    <property type="match status" value="1"/>
</dbReference>
<evidence type="ECO:0000313" key="10">
    <source>
        <dbReference type="EMBL" id="TWW76890.1"/>
    </source>
</evidence>
<evidence type="ECO:0000256" key="7">
    <source>
        <dbReference type="ARBA" id="ARBA00023242"/>
    </source>
</evidence>
<dbReference type="GO" id="GO:0016607">
    <property type="term" value="C:nuclear speck"/>
    <property type="evidence" value="ECO:0007669"/>
    <property type="project" value="UniProtKB-SubCell"/>
</dbReference>
<feature type="domain" description="Neurogenic mastermind-like N-terminal" evidence="9">
    <location>
        <begin position="44"/>
        <end position="104"/>
    </location>
</feature>
<keyword evidence="7" id="KW-0539">Nucleus</keyword>
<evidence type="ECO:0000313" key="11">
    <source>
        <dbReference type="Proteomes" id="UP000324091"/>
    </source>
</evidence>
<evidence type="ECO:0000256" key="5">
    <source>
        <dbReference type="ARBA" id="ARBA00023159"/>
    </source>
</evidence>
<evidence type="ECO:0000256" key="3">
    <source>
        <dbReference type="ARBA" id="ARBA00022976"/>
    </source>
</evidence>
<organism evidence="10 11">
    <name type="scientific">Takifugu flavidus</name>
    <name type="common">sansaifugu</name>
    <dbReference type="NCBI Taxonomy" id="433684"/>
    <lineage>
        <taxon>Eukaryota</taxon>
        <taxon>Metazoa</taxon>
        <taxon>Chordata</taxon>
        <taxon>Craniata</taxon>
        <taxon>Vertebrata</taxon>
        <taxon>Euteleostomi</taxon>
        <taxon>Actinopterygii</taxon>
        <taxon>Neopterygii</taxon>
        <taxon>Teleostei</taxon>
        <taxon>Neoteleostei</taxon>
        <taxon>Acanthomorphata</taxon>
        <taxon>Eupercaria</taxon>
        <taxon>Tetraodontiformes</taxon>
        <taxon>Tetradontoidea</taxon>
        <taxon>Tetraodontidae</taxon>
        <taxon>Takifugu</taxon>
    </lineage>
</organism>
<evidence type="ECO:0000256" key="4">
    <source>
        <dbReference type="ARBA" id="ARBA00023015"/>
    </source>
</evidence>
<dbReference type="InterPro" id="IPR019082">
    <property type="entry name" value="Mastermind-like_N"/>
</dbReference>
<dbReference type="SMART" id="SM01275">
    <property type="entry name" value="MamL-1"/>
    <property type="match status" value="1"/>
</dbReference>
<evidence type="ECO:0000256" key="1">
    <source>
        <dbReference type="ARBA" id="ARBA00004324"/>
    </source>
</evidence>
<comment type="similarity">
    <text evidence="2">Belongs to the mastermind family.</text>
</comment>
<dbReference type="GO" id="GO:0003713">
    <property type="term" value="F:transcription coactivator activity"/>
    <property type="evidence" value="ECO:0007669"/>
    <property type="project" value="InterPro"/>
</dbReference>